<feature type="transmembrane region" description="Helical" evidence="7">
    <location>
        <begin position="104"/>
        <end position="121"/>
    </location>
</feature>
<protein>
    <submittedName>
        <fullName evidence="8">Nicotinamide mononucleotide transporter PnuC</fullName>
    </submittedName>
</protein>
<reference evidence="8" key="1">
    <citation type="submission" date="2017-02" db="EMBL/GenBank/DDBJ databases">
        <title>Genome sequence of Serratia marcescens phage BF.</title>
        <authorList>
            <person name="Casey E."/>
            <person name="Fitzgerald B."/>
            <person name="Mahony J."/>
            <person name="Lugli G."/>
            <person name="Ventura M."/>
            <person name="van Sinderen D."/>
        </authorList>
    </citation>
    <scope>NUCLEOTIDE SEQUENCE [LARGE SCALE GENOMIC DNA]</scope>
</reference>
<keyword evidence="6 7" id="KW-0472">Membrane</keyword>
<evidence type="ECO:0000256" key="7">
    <source>
        <dbReference type="SAM" id="Phobius"/>
    </source>
</evidence>
<evidence type="ECO:0000256" key="1">
    <source>
        <dbReference type="ARBA" id="ARBA00004651"/>
    </source>
</evidence>
<dbReference type="NCBIfam" id="TIGR01528">
    <property type="entry name" value="NMN_trans_PnuC"/>
    <property type="match status" value="1"/>
</dbReference>
<evidence type="ECO:0000256" key="6">
    <source>
        <dbReference type="ARBA" id="ARBA00023136"/>
    </source>
</evidence>
<dbReference type="PANTHER" id="PTHR36122:SF2">
    <property type="entry name" value="NICOTINAMIDE RIBOSIDE TRANSPORTER PNUC"/>
    <property type="match status" value="1"/>
</dbReference>
<evidence type="ECO:0000256" key="3">
    <source>
        <dbReference type="ARBA" id="ARBA00022475"/>
    </source>
</evidence>
<feature type="transmembrane region" description="Helical" evidence="7">
    <location>
        <begin position="242"/>
        <end position="261"/>
    </location>
</feature>
<keyword evidence="4 7" id="KW-0812">Transmembrane</keyword>
<gene>
    <name evidence="8" type="ORF">BF_0360</name>
</gene>
<dbReference type="Pfam" id="PF04973">
    <property type="entry name" value="NMN_transporter"/>
    <property type="match status" value="1"/>
</dbReference>
<dbReference type="GO" id="GO:0005886">
    <property type="term" value="C:plasma membrane"/>
    <property type="evidence" value="ECO:0007669"/>
    <property type="project" value="UniProtKB-SubCell"/>
</dbReference>
<proteinExistence type="predicted"/>
<dbReference type="EMBL" id="KY630187">
    <property type="protein sequence ID" value="AQW88885.1"/>
    <property type="molecule type" value="Genomic_DNA"/>
</dbReference>
<sequence>MNALITSLNLSPTLVWSYAVFLTLVCGLYVYRIAGTDLKLTQVFSTCFTDFKGWSLKEYAWAIIAPSIILATSVIMGGGWIEFICSVTGIIGAILVAKGKISSYVWGFVSTALYIWISYQYKLFGETITYAILFLPMQVSGYYYWIRNKKVQDTDVIKKVMSTKQRICLFVGTAVAIAAYAGFLRYLEGSMPGLDSATAILSIVATTLMVMRYAEQWLVWIMVNTVAVIMWVMAVMHHQDQGFAVLAMWSTFWLNSVYGWYQWRKGN</sequence>
<feature type="transmembrane region" description="Helical" evidence="7">
    <location>
        <begin position="15"/>
        <end position="35"/>
    </location>
</feature>
<feature type="transmembrane region" description="Helical" evidence="7">
    <location>
        <begin position="167"/>
        <end position="187"/>
    </location>
</feature>
<feature type="transmembrane region" description="Helical" evidence="7">
    <location>
        <begin position="217"/>
        <end position="236"/>
    </location>
</feature>
<feature type="transmembrane region" description="Helical" evidence="7">
    <location>
        <begin position="56"/>
        <end position="74"/>
    </location>
</feature>
<accession>A0A1S6UAV8</accession>
<evidence type="ECO:0000256" key="2">
    <source>
        <dbReference type="ARBA" id="ARBA00022448"/>
    </source>
</evidence>
<dbReference type="PANTHER" id="PTHR36122">
    <property type="entry name" value="NICOTINAMIDE RIBOSIDE TRANSPORTER PNUC"/>
    <property type="match status" value="1"/>
</dbReference>
<feature type="transmembrane region" description="Helical" evidence="7">
    <location>
        <begin position="127"/>
        <end position="146"/>
    </location>
</feature>
<evidence type="ECO:0000256" key="4">
    <source>
        <dbReference type="ARBA" id="ARBA00022692"/>
    </source>
</evidence>
<dbReference type="OrthoDB" id="8162at10239"/>
<dbReference type="Proteomes" id="UP000221837">
    <property type="component" value="Genome"/>
</dbReference>
<organism evidence="8 9">
    <name type="scientific">Serratia phage BF</name>
    <dbReference type="NCBI Taxonomy" id="1962671"/>
    <lineage>
        <taxon>Viruses</taxon>
        <taxon>Duplodnaviria</taxon>
        <taxon>Heunggongvirae</taxon>
        <taxon>Uroviricota</taxon>
        <taxon>Caudoviricetes</taxon>
        <taxon>Eneladusvirus</taxon>
        <taxon>Eneladusvirus BF</taxon>
    </lineage>
</organism>
<keyword evidence="5 7" id="KW-1133">Transmembrane helix</keyword>
<dbReference type="InterPro" id="IPR006419">
    <property type="entry name" value="NMN_transpt_PnuC"/>
</dbReference>
<keyword evidence="3" id="KW-1003">Cell membrane</keyword>
<name>A0A1S6UAV8_9CAUD</name>
<evidence type="ECO:0000256" key="5">
    <source>
        <dbReference type="ARBA" id="ARBA00022989"/>
    </source>
</evidence>
<evidence type="ECO:0000313" key="8">
    <source>
        <dbReference type="EMBL" id="AQW88885.1"/>
    </source>
</evidence>
<keyword evidence="9" id="KW-1185">Reference proteome</keyword>
<dbReference type="GO" id="GO:0034257">
    <property type="term" value="F:nicotinamide riboside transmembrane transporter activity"/>
    <property type="evidence" value="ECO:0007669"/>
    <property type="project" value="InterPro"/>
</dbReference>
<keyword evidence="2" id="KW-0813">Transport</keyword>
<comment type="subcellular location">
    <subcellularLocation>
        <location evidence="1">Cell membrane</location>
        <topology evidence="1">Multi-pass membrane protein</topology>
    </subcellularLocation>
</comment>
<evidence type="ECO:0000313" key="9">
    <source>
        <dbReference type="Proteomes" id="UP000221837"/>
    </source>
</evidence>